<name>A0A388JXW8_CHABU</name>
<dbReference type="Gramene" id="GBG62640">
    <property type="protein sequence ID" value="GBG62640"/>
    <property type="gene ID" value="CBR_g31275"/>
</dbReference>
<comment type="caution">
    <text evidence="2">The sequence shown here is derived from an EMBL/GenBank/DDBJ whole genome shotgun (WGS) entry which is preliminary data.</text>
</comment>
<accession>A0A388JXW8</accession>
<gene>
    <name evidence="2" type="ORF">CBR_g31275</name>
</gene>
<evidence type="ECO:0000313" key="2">
    <source>
        <dbReference type="EMBL" id="GBG62640.1"/>
    </source>
</evidence>
<evidence type="ECO:0000313" key="3">
    <source>
        <dbReference type="Proteomes" id="UP000265515"/>
    </source>
</evidence>
<organism evidence="2 3">
    <name type="scientific">Chara braunii</name>
    <name type="common">Braun's stonewort</name>
    <dbReference type="NCBI Taxonomy" id="69332"/>
    <lineage>
        <taxon>Eukaryota</taxon>
        <taxon>Viridiplantae</taxon>
        <taxon>Streptophyta</taxon>
        <taxon>Charophyceae</taxon>
        <taxon>Charales</taxon>
        <taxon>Characeae</taxon>
        <taxon>Chara</taxon>
    </lineage>
</organism>
<feature type="region of interest" description="Disordered" evidence="1">
    <location>
        <begin position="68"/>
        <end position="99"/>
    </location>
</feature>
<dbReference type="AlphaFoldDB" id="A0A388JXW8"/>
<keyword evidence="3" id="KW-1185">Reference proteome</keyword>
<feature type="region of interest" description="Disordered" evidence="1">
    <location>
        <begin position="120"/>
        <end position="205"/>
    </location>
</feature>
<protein>
    <submittedName>
        <fullName evidence="2">Uncharacterized protein</fullName>
    </submittedName>
</protein>
<feature type="compositionally biased region" description="Polar residues" evidence="1">
    <location>
        <begin position="9"/>
        <end position="27"/>
    </location>
</feature>
<reference evidence="2 3" key="1">
    <citation type="journal article" date="2018" name="Cell">
        <title>The Chara Genome: Secondary Complexity and Implications for Plant Terrestrialization.</title>
        <authorList>
            <person name="Nishiyama T."/>
            <person name="Sakayama H."/>
            <person name="Vries J.D."/>
            <person name="Buschmann H."/>
            <person name="Saint-Marcoux D."/>
            <person name="Ullrich K.K."/>
            <person name="Haas F.B."/>
            <person name="Vanderstraeten L."/>
            <person name="Becker D."/>
            <person name="Lang D."/>
            <person name="Vosolsobe S."/>
            <person name="Rombauts S."/>
            <person name="Wilhelmsson P.K.I."/>
            <person name="Janitza P."/>
            <person name="Kern R."/>
            <person name="Heyl A."/>
            <person name="Rumpler F."/>
            <person name="Villalobos L.I.A.C."/>
            <person name="Clay J.M."/>
            <person name="Skokan R."/>
            <person name="Toyoda A."/>
            <person name="Suzuki Y."/>
            <person name="Kagoshima H."/>
            <person name="Schijlen E."/>
            <person name="Tajeshwar N."/>
            <person name="Catarino B."/>
            <person name="Hetherington A.J."/>
            <person name="Saltykova A."/>
            <person name="Bonnot C."/>
            <person name="Breuninger H."/>
            <person name="Symeonidi A."/>
            <person name="Radhakrishnan G.V."/>
            <person name="Van Nieuwerburgh F."/>
            <person name="Deforce D."/>
            <person name="Chang C."/>
            <person name="Karol K.G."/>
            <person name="Hedrich R."/>
            <person name="Ulvskov P."/>
            <person name="Glockner G."/>
            <person name="Delwiche C.F."/>
            <person name="Petrasek J."/>
            <person name="Van de Peer Y."/>
            <person name="Friml J."/>
            <person name="Beilby M."/>
            <person name="Dolan L."/>
            <person name="Kohara Y."/>
            <person name="Sugano S."/>
            <person name="Fujiyama A."/>
            <person name="Delaux P.-M."/>
            <person name="Quint M."/>
            <person name="TheiBen G."/>
            <person name="Hagemann M."/>
            <person name="Harholt J."/>
            <person name="Dunand C."/>
            <person name="Zachgo S."/>
            <person name="Langdale J."/>
            <person name="Maumus F."/>
            <person name="Straeten D.V.D."/>
            <person name="Gould S.B."/>
            <person name="Rensing S.A."/>
        </authorList>
    </citation>
    <scope>NUCLEOTIDE SEQUENCE [LARGE SCALE GENOMIC DNA]</scope>
    <source>
        <strain evidence="2 3">S276</strain>
    </source>
</reference>
<feature type="compositionally biased region" description="Basic and acidic residues" evidence="1">
    <location>
        <begin position="120"/>
        <end position="156"/>
    </location>
</feature>
<sequence length="334" mass="37492">METGGNQGSGQASGLQNDHPTAHSQDGQKGPAANAFPGPGNRAYFTKEYMDILESIKINKAIEEARKKINGNRRGGICITENREQPEPPVPRSADKNEELKAWVTTTLGDSLKQLTEKLENVDQKAKLPAGEKAELERLRAEKHEDKADQDPSGSEKRKRARNRTPAKASPKPLRAKERSRTNVKAATRSKKRIKVSSDEESDELGKLKQNLEKKMESSTELAEIKGMLMMLMGEREKEKGKCKVEGKDQGCETKVEHSEVTKDNGFRAHVTSEEEDEGGLAMYMKLRLDFYSFLHYTHVQDLCKEKDITYYRRLPEGNRRVGTGKDRPPGVRG</sequence>
<proteinExistence type="predicted"/>
<evidence type="ECO:0000256" key="1">
    <source>
        <dbReference type="SAM" id="MobiDB-lite"/>
    </source>
</evidence>
<dbReference type="EMBL" id="BFEA01000030">
    <property type="protein sequence ID" value="GBG62640.1"/>
    <property type="molecule type" value="Genomic_DNA"/>
</dbReference>
<dbReference type="Proteomes" id="UP000265515">
    <property type="component" value="Unassembled WGS sequence"/>
</dbReference>
<feature type="region of interest" description="Disordered" evidence="1">
    <location>
        <begin position="1"/>
        <end position="42"/>
    </location>
</feature>